<dbReference type="Pfam" id="PF12874">
    <property type="entry name" value="zf-met"/>
    <property type="match status" value="1"/>
</dbReference>
<keyword evidence="10" id="KW-0862">Zinc</keyword>
<evidence type="ECO:0000256" key="14">
    <source>
        <dbReference type="ARBA" id="ARBA00030672"/>
    </source>
</evidence>
<evidence type="ECO:0000256" key="12">
    <source>
        <dbReference type="ARBA" id="ARBA00023242"/>
    </source>
</evidence>
<sequence>MATKKKQKIVSKDDLRKLMKEKTFSIKRVSKKIEHPLAKYNSLDQLTCALCNIVIKSDALWVPHLQSRQHKETVELVKAPGPAVQKRKLPPEPDSHNKKQKDNGKTKGTAGLPADFYDNTSKKTALSLADYSSDEESEEDESTAAKTTTTTSASTSNLGHPSLPADFFDSGDKPEVEDEPKEKVMADVLPEGFFDNPKQDAKVRKVEYRDKMEDEWEMFQKVMKEETHVSEAIVEEEDEQINVDRNIEEIDDQINRWKEVNDLTIKKEEMPHKSDNKSSDSDNDSDIDMDNMEDLLDWRAKKVKIKK</sequence>
<comment type="caution">
    <text evidence="18">The sequence shown here is derived from an EMBL/GenBank/DDBJ whole genome shotgun (WGS) entry which is preliminary data.</text>
</comment>
<comment type="subcellular location">
    <subcellularLocation>
        <location evidence="1">Chromosome</location>
    </subcellularLocation>
    <subcellularLocation>
        <location evidence="2">Nucleus speckle</location>
    </subcellularLocation>
</comment>
<evidence type="ECO:0000256" key="9">
    <source>
        <dbReference type="ARBA" id="ARBA00022776"/>
    </source>
</evidence>
<feature type="compositionally biased region" description="Basic and acidic residues" evidence="15">
    <location>
        <begin position="263"/>
        <end position="280"/>
    </location>
</feature>
<evidence type="ECO:0000313" key="18">
    <source>
        <dbReference type="EMBL" id="VDI13204.1"/>
    </source>
</evidence>
<evidence type="ECO:0000259" key="17">
    <source>
        <dbReference type="Pfam" id="PF23406"/>
    </source>
</evidence>
<dbReference type="Proteomes" id="UP000596742">
    <property type="component" value="Unassembled WGS sequence"/>
</dbReference>
<dbReference type="GO" id="GO:0044773">
    <property type="term" value="P:mitotic DNA damage checkpoint signaling"/>
    <property type="evidence" value="ECO:0007669"/>
    <property type="project" value="TreeGrafter"/>
</dbReference>
<evidence type="ECO:0000256" key="5">
    <source>
        <dbReference type="ARBA" id="ARBA00022473"/>
    </source>
</evidence>
<dbReference type="AlphaFoldDB" id="A0A8B6D468"/>
<feature type="compositionally biased region" description="Basic and acidic residues" evidence="15">
    <location>
        <begin position="89"/>
        <end position="105"/>
    </location>
</feature>
<keyword evidence="8" id="KW-0863">Zinc-finger</keyword>
<reference evidence="18" key="1">
    <citation type="submission" date="2018-11" db="EMBL/GenBank/DDBJ databases">
        <authorList>
            <person name="Alioto T."/>
            <person name="Alioto T."/>
        </authorList>
    </citation>
    <scope>NUCLEOTIDE SEQUENCE</scope>
</reference>
<dbReference type="EMBL" id="UYJE01002739">
    <property type="protein sequence ID" value="VDI13204.1"/>
    <property type="molecule type" value="Genomic_DNA"/>
</dbReference>
<keyword evidence="9" id="KW-0498">Mitosis</keyword>
<dbReference type="InterPro" id="IPR036236">
    <property type="entry name" value="Znf_C2H2_sf"/>
</dbReference>
<evidence type="ECO:0000256" key="7">
    <source>
        <dbReference type="ARBA" id="ARBA00022723"/>
    </source>
</evidence>
<feature type="domain" description="C2H2-type" evidence="16">
    <location>
        <begin position="46"/>
        <end position="70"/>
    </location>
</feature>
<feature type="domain" description="ZNF380 coiled-coil" evidence="17">
    <location>
        <begin position="189"/>
        <end position="269"/>
    </location>
</feature>
<dbReference type="Pfam" id="PF23406">
    <property type="entry name" value="ZNF380_CC"/>
    <property type="match status" value="1"/>
</dbReference>
<dbReference type="InterPro" id="IPR059039">
    <property type="entry name" value="ZNF380_CC"/>
</dbReference>
<dbReference type="GO" id="GO:0033260">
    <property type="term" value="P:nuclear DNA replication"/>
    <property type="evidence" value="ECO:0007669"/>
    <property type="project" value="TreeGrafter"/>
</dbReference>
<keyword evidence="4" id="KW-0158">Chromosome</keyword>
<dbReference type="InterPro" id="IPR013087">
    <property type="entry name" value="Znf_C2H2_type"/>
</dbReference>
<gene>
    <name evidence="18" type="ORF">MGAL_10B004022</name>
</gene>
<evidence type="ECO:0000256" key="1">
    <source>
        <dbReference type="ARBA" id="ARBA00004286"/>
    </source>
</evidence>
<evidence type="ECO:0000256" key="10">
    <source>
        <dbReference type="ARBA" id="ARBA00022833"/>
    </source>
</evidence>
<dbReference type="GO" id="GO:0033314">
    <property type="term" value="P:mitotic DNA replication checkpoint signaling"/>
    <property type="evidence" value="ECO:0007669"/>
    <property type="project" value="TreeGrafter"/>
</dbReference>
<organism evidence="18 19">
    <name type="scientific">Mytilus galloprovincialis</name>
    <name type="common">Mediterranean mussel</name>
    <dbReference type="NCBI Taxonomy" id="29158"/>
    <lineage>
        <taxon>Eukaryota</taxon>
        <taxon>Metazoa</taxon>
        <taxon>Spiralia</taxon>
        <taxon>Lophotrochozoa</taxon>
        <taxon>Mollusca</taxon>
        <taxon>Bivalvia</taxon>
        <taxon>Autobranchia</taxon>
        <taxon>Pteriomorphia</taxon>
        <taxon>Mytilida</taxon>
        <taxon>Mytiloidea</taxon>
        <taxon>Mytilidae</taxon>
        <taxon>Mytilinae</taxon>
        <taxon>Mytilus</taxon>
    </lineage>
</organism>
<evidence type="ECO:0000256" key="13">
    <source>
        <dbReference type="ARBA" id="ARBA00023306"/>
    </source>
</evidence>
<dbReference type="OrthoDB" id="77607at2759"/>
<keyword evidence="11" id="KW-0175">Coiled coil</keyword>
<evidence type="ECO:0000313" key="19">
    <source>
        <dbReference type="Proteomes" id="UP000596742"/>
    </source>
</evidence>
<dbReference type="GO" id="GO:0003676">
    <property type="term" value="F:nucleic acid binding"/>
    <property type="evidence" value="ECO:0007669"/>
    <property type="project" value="InterPro"/>
</dbReference>
<dbReference type="GO" id="GO:0005681">
    <property type="term" value="C:spliceosomal complex"/>
    <property type="evidence" value="ECO:0007669"/>
    <property type="project" value="InterPro"/>
</dbReference>
<accession>A0A8B6D468</accession>
<evidence type="ECO:0000256" key="4">
    <source>
        <dbReference type="ARBA" id="ARBA00022454"/>
    </source>
</evidence>
<keyword evidence="13" id="KW-0131">Cell cycle</keyword>
<feature type="region of interest" description="Disordered" evidence="15">
    <location>
        <begin position="73"/>
        <end position="182"/>
    </location>
</feature>
<evidence type="ECO:0000256" key="2">
    <source>
        <dbReference type="ARBA" id="ARBA00004324"/>
    </source>
</evidence>
<keyword evidence="19" id="KW-1185">Reference proteome</keyword>
<dbReference type="InterPro" id="IPR040050">
    <property type="entry name" value="ZNF830-like"/>
</dbReference>
<dbReference type="SUPFAM" id="SSF57667">
    <property type="entry name" value="beta-beta-alpha zinc fingers"/>
    <property type="match status" value="1"/>
</dbReference>
<proteinExistence type="predicted"/>
<dbReference type="PANTHER" id="PTHR13278">
    <property type="entry name" value="ZINC FINGER PROTEIN 830"/>
    <property type="match status" value="1"/>
</dbReference>
<evidence type="ECO:0000256" key="11">
    <source>
        <dbReference type="ARBA" id="ARBA00023054"/>
    </source>
</evidence>
<keyword evidence="6" id="KW-0132">Cell division</keyword>
<evidence type="ECO:0000256" key="15">
    <source>
        <dbReference type="SAM" id="MobiDB-lite"/>
    </source>
</evidence>
<evidence type="ECO:0000256" key="3">
    <source>
        <dbReference type="ARBA" id="ARBA00017358"/>
    </source>
</evidence>
<evidence type="ECO:0000256" key="6">
    <source>
        <dbReference type="ARBA" id="ARBA00022618"/>
    </source>
</evidence>
<dbReference type="PANTHER" id="PTHR13278:SF0">
    <property type="entry name" value="ZINC FINGER PROTEIN 830"/>
    <property type="match status" value="1"/>
</dbReference>
<evidence type="ECO:0000256" key="8">
    <source>
        <dbReference type="ARBA" id="ARBA00022771"/>
    </source>
</evidence>
<keyword evidence="7" id="KW-0479">Metal-binding</keyword>
<feature type="compositionally biased region" description="Acidic residues" evidence="15">
    <location>
        <begin position="132"/>
        <end position="142"/>
    </location>
</feature>
<dbReference type="GO" id="GO:0008270">
    <property type="term" value="F:zinc ion binding"/>
    <property type="evidence" value="ECO:0007669"/>
    <property type="project" value="UniProtKB-KW"/>
</dbReference>
<name>A0A8B6D468_MYTGA</name>
<evidence type="ECO:0000259" key="16">
    <source>
        <dbReference type="Pfam" id="PF12874"/>
    </source>
</evidence>
<feature type="region of interest" description="Disordered" evidence="15">
    <location>
        <begin position="263"/>
        <end position="289"/>
    </location>
</feature>
<protein>
    <recommendedName>
        <fullName evidence="3">Zinc finger protein 830</fullName>
    </recommendedName>
    <alternativeName>
        <fullName evidence="14">Coiled-coil domain-containing protein 16</fullName>
    </alternativeName>
</protein>
<feature type="compositionally biased region" description="Basic and acidic residues" evidence="15">
    <location>
        <begin position="170"/>
        <end position="182"/>
    </location>
</feature>
<keyword evidence="5" id="KW-0217">Developmental protein</keyword>
<keyword evidence="12" id="KW-0539">Nucleus</keyword>
<feature type="compositionally biased region" description="Low complexity" evidence="15">
    <location>
        <begin position="144"/>
        <end position="156"/>
    </location>
</feature>